<keyword evidence="2" id="KW-1185">Reference proteome</keyword>
<dbReference type="RefSeq" id="WP_207297613.1">
    <property type="nucleotide sequence ID" value="NZ_CP071448.1"/>
</dbReference>
<reference evidence="1 2" key="1">
    <citation type="submission" date="2021-03" db="EMBL/GenBank/DDBJ databases">
        <title>Flavobacterium kribbensis sp. nov, an endophytic bacteria, isolated from soybean.</title>
        <authorList>
            <person name="Lee J."/>
            <person name="Seo J."/>
        </authorList>
    </citation>
    <scope>NUCLEOTIDE SEQUENCE [LARGE SCALE GENOMIC DNA]</scope>
    <source>
        <strain evidence="1 2">BB8</strain>
    </source>
</reference>
<dbReference type="InterPro" id="IPR023393">
    <property type="entry name" value="START-like_dom_sf"/>
</dbReference>
<dbReference type="Pfam" id="PF10604">
    <property type="entry name" value="Polyketide_cyc2"/>
    <property type="match status" value="1"/>
</dbReference>
<gene>
    <name evidence="1" type="ORF">J0383_06510</name>
</gene>
<dbReference type="EMBL" id="CP071448">
    <property type="protein sequence ID" value="QSW90456.1"/>
    <property type="molecule type" value="Genomic_DNA"/>
</dbReference>
<dbReference type="Proteomes" id="UP000663440">
    <property type="component" value="Chromosome"/>
</dbReference>
<organism evidence="1 2">
    <name type="scientific">Flavobacterium endoglycinae</name>
    <dbReference type="NCBI Taxonomy" id="2816357"/>
    <lineage>
        <taxon>Bacteria</taxon>
        <taxon>Pseudomonadati</taxon>
        <taxon>Bacteroidota</taxon>
        <taxon>Flavobacteriia</taxon>
        <taxon>Flavobacteriales</taxon>
        <taxon>Flavobacteriaceae</taxon>
        <taxon>Flavobacterium</taxon>
    </lineage>
</organism>
<evidence type="ECO:0000313" key="1">
    <source>
        <dbReference type="EMBL" id="QSW90456.1"/>
    </source>
</evidence>
<dbReference type="Gene3D" id="3.30.530.20">
    <property type="match status" value="1"/>
</dbReference>
<sequence>MKIKTLKKVLFVFISFLLLIAVIIFSLEYFSSYKTSKTIHLDAPVITRKSIVINAPVEKVWKIFSDVNNWDAWQKEIVTPKIDGEFKPGTSFYWKSNGLDITSTLQTVKTNKMVGWSGPAFGAFAIHTWYFNEQNNQTTITVEESMEGWLVSLLKGNFQSSLDTSIDYWLTALKAESEK</sequence>
<proteinExistence type="predicted"/>
<accession>A0ABX7QHA1</accession>
<evidence type="ECO:0000313" key="2">
    <source>
        <dbReference type="Proteomes" id="UP000663440"/>
    </source>
</evidence>
<protein>
    <submittedName>
        <fullName evidence="1">SRPBCC family protein</fullName>
    </submittedName>
</protein>
<dbReference type="InterPro" id="IPR019587">
    <property type="entry name" value="Polyketide_cyclase/dehydratase"/>
</dbReference>
<name>A0ABX7QHA1_9FLAO</name>
<dbReference type="SUPFAM" id="SSF55961">
    <property type="entry name" value="Bet v1-like"/>
    <property type="match status" value="1"/>
</dbReference>